<name>A0A8K0K5J3_LADFU</name>
<evidence type="ECO:0000313" key="3">
    <source>
        <dbReference type="Proteomes" id="UP000792457"/>
    </source>
</evidence>
<sequence length="125" mass="13718">MLLGVLVFVLSVSRPFPLQNCSVSNLTSESLHVDCLEGFDGGLPQHFLMELIEVPSAVLRYNVSTSRMPSFALQGLQLEPGVSFQVVLYAVNAKGRSDPTIIDGVTFKGVAKYTGECVRNVHFEW</sequence>
<gene>
    <name evidence="2" type="ORF">J437_LFUL000133</name>
</gene>
<dbReference type="InterPro" id="IPR003961">
    <property type="entry name" value="FN3_dom"/>
</dbReference>
<dbReference type="Proteomes" id="UP000792457">
    <property type="component" value="Unassembled WGS sequence"/>
</dbReference>
<evidence type="ECO:0000256" key="1">
    <source>
        <dbReference type="SAM" id="SignalP"/>
    </source>
</evidence>
<dbReference type="PANTHER" id="PTHR23278:SF28">
    <property type="entry name" value="SIDESTEP IV, ISOFORM C"/>
    <property type="match status" value="1"/>
</dbReference>
<keyword evidence="3" id="KW-1185">Reference proteome</keyword>
<dbReference type="AlphaFoldDB" id="A0A8K0K5J3"/>
<feature type="chain" id="PRO_5035462760" description="Fibronectin type-III domain-containing protein" evidence="1">
    <location>
        <begin position="16"/>
        <end position="125"/>
    </location>
</feature>
<dbReference type="InterPro" id="IPR036116">
    <property type="entry name" value="FN3_sf"/>
</dbReference>
<evidence type="ECO:0000313" key="2">
    <source>
        <dbReference type="EMBL" id="KAG8228131.1"/>
    </source>
</evidence>
<accession>A0A8K0K5J3</accession>
<dbReference type="OrthoDB" id="6431884at2759"/>
<reference evidence="2" key="1">
    <citation type="submission" date="2013-04" db="EMBL/GenBank/DDBJ databases">
        <authorList>
            <person name="Qu J."/>
            <person name="Murali S.C."/>
            <person name="Bandaranaike D."/>
            <person name="Bellair M."/>
            <person name="Blankenburg K."/>
            <person name="Chao H."/>
            <person name="Dinh H."/>
            <person name="Doddapaneni H."/>
            <person name="Downs B."/>
            <person name="Dugan-Rocha S."/>
            <person name="Elkadiri S."/>
            <person name="Gnanaolivu R.D."/>
            <person name="Hernandez B."/>
            <person name="Javaid M."/>
            <person name="Jayaseelan J.C."/>
            <person name="Lee S."/>
            <person name="Li M."/>
            <person name="Ming W."/>
            <person name="Munidasa M."/>
            <person name="Muniz J."/>
            <person name="Nguyen L."/>
            <person name="Ongeri F."/>
            <person name="Osuji N."/>
            <person name="Pu L.-L."/>
            <person name="Puazo M."/>
            <person name="Qu C."/>
            <person name="Quiroz J."/>
            <person name="Raj R."/>
            <person name="Weissenberger G."/>
            <person name="Xin Y."/>
            <person name="Zou X."/>
            <person name="Han Y."/>
            <person name="Richards S."/>
            <person name="Worley K."/>
            <person name="Muzny D."/>
            <person name="Gibbs R."/>
        </authorList>
    </citation>
    <scope>NUCLEOTIDE SEQUENCE</scope>
    <source>
        <strain evidence="2">Sampled in the wild</strain>
    </source>
</reference>
<organism evidence="2 3">
    <name type="scientific">Ladona fulva</name>
    <name type="common">Scarce chaser dragonfly</name>
    <name type="synonym">Libellula fulva</name>
    <dbReference type="NCBI Taxonomy" id="123851"/>
    <lineage>
        <taxon>Eukaryota</taxon>
        <taxon>Metazoa</taxon>
        <taxon>Ecdysozoa</taxon>
        <taxon>Arthropoda</taxon>
        <taxon>Hexapoda</taxon>
        <taxon>Insecta</taxon>
        <taxon>Pterygota</taxon>
        <taxon>Palaeoptera</taxon>
        <taxon>Odonata</taxon>
        <taxon>Epiprocta</taxon>
        <taxon>Anisoptera</taxon>
        <taxon>Libelluloidea</taxon>
        <taxon>Libellulidae</taxon>
        <taxon>Ladona</taxon>
    </lineage>
</organism>
<protein>
    <recommendedName>
        <fullName evidence="4">Fibronectin type-III domain-containing protein</fullName>
    </recommendedName>
</protein>
<reference evidence="2" key="2">
    <citation type="submission" date="2017-10" db="EMBL/GenBank/DDBJ databases">
        <title>Ladona fulva Genome sequencing and assembly.</title>
        <authorList>
            <person name="Murali S."/>
            <person name="Richards S."/>
            <person name="Bandaranaike D."/>
            <person name="Bellair M."/>
            <person name="Blankenburg K."/>
            <person name="Chao H."/>
            <person name="Dinh H."/>
            <person name="Doddapaneni H."/>
            <person name="Dugan-Rocha S."/>
            <person name="Elkadiri S."/>
            <person name="Gnanaolivu R."/>
            <person name="Hernandez B."/>
            <person name="Skinner E."/>
            <person name="Javaid M."/>
            <person name="Lee S."/>
            <person name="Li M."/>
            <person name="Ming W."/>
            <person name="Munidasa M."/>
            <person name="Muniz J."/>
            <person name="Nguyen L."/>
            <person name="Hughes D."/>
            <person name="Osuji N."/>
            <person name="Pu L.-L."/>
            <person name="Puazo M."/>
            <person name="Qu C."/>
            <person name="Quiroz J."/>
            <person name="Raj R."/>
            <person name="Weissenberger G."/>
            <person name="Xin Y."/>
            <person name="Zou X."/>
            <person name="Han Y."/>
            <person name="Worley K."/>
            <person name="Muzny D."/>
            <person name="Gibbs R."/>
        </authorList>
    </citation>
    <scope>NUCLEOTIDE SEQUENCE</scope>
    <source>
        <strain evidence="2">Sampled in the wild</strain>
    </source>
</reference>
<dbReference type="SUPFAM" id="SSF49265">
    <property type="entry name" value="Fibronectin type III"/>
    <property type="match status" value="1"/>
</dbReference>
<dbReference type="InterPro" id="IPR013783">
    <property type="entry name" value="Ig-like_fold"/>
</dbReference>
<proteinExistence type="predicted"/>
<comment type="caution">
    <text evidence="2">The sequence shown here is derived from an EMBL/GenBank/DDBJ whole genome shotgun (WGS) entry which is preliminary data.</text>
</comment>
<dbReference type="PANTHER" id="PTHR23278">
    <property type="entry name" value="SIDESTEP PROTEIN"/>
    <property type="match status" value="1"/>
</dbReference>
<keyword evidence="1" id="KW-0732">Signal</keyword>
<evidence type="ECO:0008006" key="4">
    <source>
        <dbReference type="Google" id="ProtNLM"/>
    </source>
</evidence>
<dbReference type="Gene3D" id="2.60.40.10">
    <property type="entry name" value="Immunoglobulins"/>
    <property type="match status" value="1"/>
</dbReference>
<dbReference type="EMBL" id="KZ308359">
    <property type="protein sequence ID" value="KAG8228131.1"/>
    <property type="molecule type" value="Genomic_DNA"/>
</dbReference>
<feature type="signal peptide" evidence="1">
    <location>
        <begin position="1"/>
        <end position="15"/>
    </location>
</feature>
<dbReference type="CDD" id="cd00063">
    <property type="entry name" value="FN3"/>
    <property type="match status" value="1"/>
</dbReference>